<protein>
    <submittedName>
        <fullName evidence="1">TIGR02444 family protein</fullName>
    </submittedName>
</protein>
<evidence type="ECO:0000313" key="2">
    <source>
        <dbReference type="Proteomes" id="UP000321039"/>
    </source>
</evidence>
<gene>
    <name evidence="1" type="ORF">FV139_11735</name>
</gene>
<reference evidence="1 2" key="1">
    <citation type="submission" date="2019-08" db="EMBL/GenBank/DDBJ databases">
        <title>Parahaliea maris sp. nov., isolated from the surface seawater.</title>
        <authorList>
            <person name="Liu Y."/>
        </authorList>
    </citation>
    <scope>NUCLEOTIDE SEQUENCE [LARGE SCALE GENOMIC DNA]</scope>
    <source>
        <strain evidence="1 2">HSLHS9</strain>
    </source>
</reference>
<name>A0A5C9A3Q5_9GAMM</name>
<organism evidence="1 2">
    <name type="scientific">Parahaliea maris</name>
    <dbReference type="NCBI Taxonomy" id="2716870"/>
    <lineage>
        <taxon>Bacteria</taxon>
        <taxon>Pseudomonadati</taxon>
        <taxon>Pseudomonadota</taxon>
        <taxon>Gammaproteobacteria</taxon>
        <taxon>Cellvibrionales</taxon>
        <taxon>Halieaceae</taxon>
        <taxon>Parahaliea</taxon>
    </lineage>
</organism>
<comment type="caution">
    <text evidence="1">The sequence shown here is derived from an EMBL/GenBank/DDBJ whole genome shotgun (WGS) entry which is preliminary data.</text>
</comment>
<dbReference type="Proteomes" id="UP000321039">
    <property type="component" value="Unassembled WGS sequence"/>
</dbReference>
<dbReference type="NCBIfam" id="TIGR02444">
    <property type="entry name" value="TIGR02444 family protein"/>
    <property type="match status" value="1"/>
</dbReference>
<keyword evidence="2" id="KW-1185">Reference proteome</keyword>
<accession>A0A5C9A3Q5</accession>
<dbReference type="Pfam" id="PF09523">
    <property type="entry name" value="DUF2390"/>
    <property type="match status" value="1"/>
</dbReference>
<evidence type="ECO:0000313" key="1">
    <source>
        <dbReference type="EMBL" id="TXS94257.1"/>
    </source>
</evidence>
<sequence length="222" mass="24901">MVTLALSSSRRVPRRRLISRSMIIRRRILLAALHANQRVIESGLSKDNRKTIERQMDNPLWNYSLAAYSNPGVAQHCLEAQDECGVDVNLLLYAAWLASQAQVLDERRSRSAMACTDTLRQQVIRPLRTLRRQWKAWPELADLREQLKQLELAAERELQDGLWDWHRQQPAPASGGSLSGNLEWVLRLAGESPAAASQRAQVLAAALSGPVMDAGWHPGRSG</sequence>
<dbReference type="InterPro" id="IPR012659">
    <property type="entry name" value="CHP02444"/>
</dbReference>
<dbReference type="EMBL" id="VRZA01000003">
    <property type="protein sequence ID" value="TXS94257.1"/>
    <property type="molecule type" value="Genomic_DNA"/>
</dbReference>
<dbReference type="AlphaFoldDB" id="A0A5C9A3Q5"/>
<proteinExistence type="predicted"/>